<dbReference type="Proteomes" id="UP001215280">
    <property type="component" value="Unassembled WGS sequence"/>
</dbReference>
<feature type="domain" description="DUF6589" evidence="2">
    <location>
        <begin position="376"/>
        <end position="480"/>
    </location>
</feature>
<feature type="region of interest" description="Disordered" evidence="1">
    <location>
        <begin position="1"/>
        <end position="64"/>
    </location>
</feature>
<organism evidence="3 4">
    <name type="scientific">Mycena maculata</name>
    <dbReference type="NCBI Taxonomy" id="230809"/>
    <lineage>
        <taxon>Eukaryota</taxon>
        <taxon>Fungi</taxon>
        <taxon>Dikarya</taxon>
        <taxon>Basidiomycota</taxon>
        <taxon>Agaricomycotina</taxon>
        <taxon>Agaricomycetes</taxon>
        <taxon>Agaricomycetidae</taxon>
        <taxon>Agaricales</taxon>
        <taxon>Marasmiineae</taxon>
        <taxon>Mycenaceae</taxon>
        <taxon>Mycena</taxon>
    </lineage>
</organism>
<evidence type="ECO:0000256" key="1">
    <source>
        <dbReference type="SAM" id="MobiDB-lite"/>
    </source>
</evidence>
<dbReference type="AlphaFoldDB" id="A0AAD7JYA5"/>
<dbReference type="EMBL" id="JARJLG010000015">
    <property type="protein sequence ID" value="KAJ7774511.1"/>
    <property type="molecule type" value="Genomic_DNA"/>
</dbReference>
<feature type="compositionally biased region" description="Polar residues" evidence="1">
    <location>
        <begin position="24"/>
        <end position="38"/>
    </location>
</feature>
<keyword evidence="4" id="KW-1185">Reference proteome</keyword>
<evidence type="ECO:0000259" key="2">
    <source>
        <dbReference type="Pfam" id="PF20231"/>
    </source>
</evidence>
<feature type="compositionally biased region" description="Low complexity" evidence="1">
    <location>
        <begin position="44"/>
        <end position="56"/>
    </location>
</feature>
<dbReference type="Pfam" id="PF20231">
    <property type="entry name" value="DUF6589"/>
    <property type="match status" value="2"/>
</dbReference>
<evidence type="ECO:0000313" key="3">
    <source>
        <dbReference type="EMBL" id="KAJ7774511.1"/>
    </source>
</evidence>
<reference evidence="3" key="1">
    <citation type="submission" date="2023-03" db="EMBL/GenBank/DDBJ databases">
        <title>Massive genome expansion in bonnet fungi (Mycena s.s.) driven by repeated elements and novel gene families across ecological guilds.</title>
        <authorList>
            <consortium name="Lawrence Berkeley National Laboratory"/>
            <person name="Harder C.B."/>
            <person name="Miyauchi S."/>
            <person name="Viragh M."/>
            <person name="Kuo A."/>
            <person name="Thoen E."/>
            <person name="Andreopoulos B."/>
            <person name="Lu D."/>
            <person name="Skrede I."/>
            <person name="Drula E."/>
            <person name="Henrissat B."/>
            <person name="Morin E."/>
            <person name="Kohler A."/>
            <person name="Barry K."/>
            <person name="LaButti K."/>
            <person name="Morin E."/>
            <person name="Salamov A."/>
            <person name="Lipzen A."/>
            <person name="Mereny Z."/>
            <person name="Hegedus B."/>
            <person name="Baldrian P."/>
            <person name="Stursova M."/>
            <person name="Weitz H."/>
            <person name="Taylor A."/>
            <person name="Grigoriev I.V."/>
            <person name="Nagy L.G."/>
            <person name="Martin F."/>
            <person name="Kauserud H."/>
        </authorList>
    </citation>
    <scope>NUCLEOTIDE SEQUENCE</scope>
    <source>
        <strain evidence="3">CBHHK188m</strain>
    </source>
</reference>
<protein>
    <recommendedName>
        <fullName evidence="2">DUF6589 domain-containing protein</fullName>
    </recommendedName>
</protein>
<proteinExistence type="predicted"/>
<evidence type="ECO:0000313" key="4">
    <source>
        <dbReference type="Proteomes" id="UP001215280"/>
    </source>
</evidence>
<comment type="caution">
    <text evidence="3">The sequence shown here is derived from an EMBL/GenBank/DDBJ whole genome shotgun (WGS) entry which is preliminary data.</text>
</comment>
<sequence>MDSLNPIHFYSPPAPRPAQSRAQNSVDIPSTPAVSSTPAGPIISSTTDSPTPVTSTQKALRGPKRTKWQKVDSVVSVITKEFHKFGGLGGFLELLFHVRDFSINDPRTPGHKRMVTAFLDGESKIGITDIIDLIYQHPAGRPAKANAQSALYFSPPDVAKPKGIKIACPALSTWALQLVGPEMRKQIGDLTQNDPDDLEDITQLRASTNGWAKHVCLATWNDLRRVSIPWMADSEQVQVGVISSLTLSRNQYASGYLALPLAIWQFATEAHVDEKRIMSRFGFSVHDSTARACLDSLTDLSLTELKQSIAEGIATSTMRWQLVLDNVQQYCRQHDHRIGREDALKIGTAATAILLEDCAPGAFDLQDHLDWVMHRERKDLTTDALLGDIDWPYIQELMTLHWVLILVMFIPQLAHLRKEVSALFRSDKMTKLCLRWRISVMQALGTNSEWETETQGMMRVILDFCKQMGLDKKALENLIFMAFRNLVPPGPKVWHTRWTQLNALATNYYDSVASADPSSLSKSASAAGAKRPANLKKVDFFPTSRSMQLFFEARVLDCWRILFKADDIIKYFEKPQTNLPGTQSL</sequence>
<accession>A0AAD7JYA5</accession>
<name>A0AAD7JYA5_9AGAR</name>
<dbReference type="InterPro" id="IPR046496">
    <property type="entry name" value="DUF6589"/>
</dbReference>
<gene>
    <name evidence="3" type="ORF">DFH07DRAFT_952214</name>
</gene>
<feature type="domain" description="DUF6589" evidence="2">
    <location>
        <begin position="487"/>
        <end position="575"/>
    </location>
</feature>